<dbReference type="InterPro" id="IPR012652">
    <property type="entry name" value="ThiW"/>
</dbReference>
<dbReference type="NCBIfam" id="TIGR02359">
    <property type="entry name" value="thiW"/>
    <property type="match status" value="1"/>
</dbReference>
<dbReference type="Gene3D" id="1.10.1760.20">
    <property type="match status" value="1"/>
</dbReference>
<protein>
    <submittedName>
        <fullName evidence="2">Energy coupling factor transporter S component ThiW</fullName>
    </submittedName>
</protein>
<dbReference type="Pfam" id="PF09512">
    <property type="entry name" value="ThiW"/>
    <property type="match status" value="1"/>
</dbReference>
<keyword evidence="1" id="KW-1133">Transmembrane helix</keyword>
<reference evidence="2 3" key="1">
    <citation type="submission" date="2022-08" db="EMBL/GenBank/DDBJ databases">
        <title>Aerococcaceae sp. nov isolated from spoiled eye mask.</title>
        <authorList>
            <person name="Zhou G."/>
            <person name="Xie X.-B."/>
            <person name="Shi Q.-S."/>
            <person name="Wang Y.-S."/>
            <person name="Wen X."/>
            <person name="Peng H."/>
            <person name="Yang X.-J."/>
            <person name="Tao H.-B."/>
            <person name="Huang X.-M."/>
        </authorList>
    </citation>
    <scope>NUCLEOTIDE SEQUENCE [LARGE SCALE GENOMIC DNA]</scope>
    <source>
        <strain evidence="3">DM20194951</strain>
    </source>
</reference>
<evidence type="ECO:0000256" key="1">
    <source>
        <dbReference type="SAM" id="Phobius"/>
    </source>
</evidence>
<dbReference type="EMBL" id="CP102453">
    <property type="protein sequence ID" value="UUX34778.1"/>
    <property type="molecule type" value="Genomic_DNA"/>
</dbReference>
<keyword evidence="3" id="KW-1185">Reference proteome</keyword>
<gene>
    <name evidence="2" type="primary">thiW</name>
    <name evidence="2" type="ORF">NRE15_03775</name>
</gene>
<sequence>MKTRKMTLLALFVAMSFVLSTILVFPNMAPAQHMMNVIGAVLLGPWYNALAAFLSGGLRMLLSGRTFIATSGWVGALLAGFVYKRTKNYLLTTLAEIFGSGILSAVIYYFPMEFILGLDLPHAFYYIPFFLPSAILGAIAGYFAVKVLSRWSVFRIDQS</sequence>
<evidence type="ECO:0000313" key="3">
    <source>
        <dbReference type="Proteomes" id="UP001315967"/>
    </source>
</evidence>
<dbReference type="PIRSF" id="PIRSF024534">
    <property type="entry name" value="ThiW"/>
    <property type="match status" value="1"/>
</dbReference>
<evidence type="ECO:0000313" key="2">
    <source>
        <dbReference type="EMBL" id="UUX34778.1"/>
    </source>
</evidence>
<feature type="transmembrane region" description="Helical" evidence="1">
    <location>
        <begin position="67"/>
        <end position="83"/>
    </location>
</feature>
<organism evidence="2 3">
    <name type="scientific">Fundicoccus culcitae</name>
    <dbReference type="NCBI Taxonomy" id="2969821"/>
    <lineage>
        <taxon>Bacteria</taxon>
        <taxon>Bacillati</taxon>
        <taxon>Bacillota</taxon>
        <taxon>Bacilli</taxon>
        <taxon>Lactobacillales</taxon>
        <taxon>Aerococcaceae</taxon>
        <taxon>Fundicoccus</taxon>
    </lineage>
</organism>
<feature type="transmembrane region" description="Helical" evidence="1">
    <location>
        <begin position="123"/>
        <end position="145"/>
    </location>
</feature>
<dbReference type="RefSeq" id="WP_313794281.1">
    <property type="nucleotide sequence ID" value="NZ_CP102453.1"/>
</dbReference>
<dbReference type="Proteomes" id="UP001315967">
    <property type="component" value="Chromosome"/>
</dbReference>
<proteinExistence type="predicted"/>
<keyword evidence="1" id="KW-0812">Transmembrane</keyword>
<accession>A0ABY5P7S0</accession>
<name>A0ABY5P7S0_9LACT</name>
<feature type="transmembrane region" description="Helical" evidence="1">
    <location>
        <begin position="90"/>
        <end position="111"/>
    </location>
</feature>
<keyword evidence="1" id="KW-0472">Membrane</keyword>